<evidence type="ECO:0000256" key="3">
    <source>
        <dbReference type="ARBA" id="ARBA00009370"/>
    </source>
</evidence>
<comment type="subcellular location">
    <subcellularLocation>
        <location evidence="2">Cell membrane</location>
        <topology evidence="2">Single-pass type II membrane protein</topology>
    </subcellularLocation>
    <subcellularLocation>
        <location evidence="7">Membrane</location>
        <topology evidence="7">Single-pass type II membrane protein</topology>
    </subcellularLocation>
</comment>
<keyword evidence="7" id="KW-0472">Membrane</keyword>
<dbReference type="InterPro" id="IPR036286">
    <property type="entry name" value="LexA/Signal_pep-like_sf"/>
</dbReference>
<comment type="caution">
    <text evidence="10">The sequence shown here is derived from an EMBL/GenBank/DDBJ whole genome shotgun (WGS) entry which is preliminary data.</text>
</comment>
<dbReference type="PANTHER" id="PTHR43390:SF1">
    <property type="entry name" value="CHLOROPLAST PROCESSING PEPTIDASE"/>
    <property type="match status" value="1"/>
</dbReference>
<keyword evidence="11" id="KW-1185">Reference proteome</keyword>
<proteinExistence type="inferred from homology"/>
<dbReference type="PRINTS" id="PR00727">
    <property type="entry name" value="LEADERPTASE"/>
</dbReference>
<evidence type="ECO:0000256" key="6">
    <source>
        <dbReference type="PIRSR" id="PIRSR600223-1"/>
    </source>
</evidence>
<organism evidence="10 11">
    <name type="scientific">Austwickia chelonae NBRC 105200</name>
    <dbReference type="NCBI Taxonomy" id="1184607"/>
    <lineage>
        <taxon>Bacteria</taxon>
        <taxon>Bacillati</taxon>
        <taxon>Actinomycetota</taxon>
        <taxon>Actinomycetes</taxon>
        <taxon>Micrococcales</taxon>
        <taxon>Dermatophilaceae</taxon>
        <taxon>Austwickia</taxon>
    </lineage>
</organism>
<feature type="transmembrane region" description="Helical" evidence="7">
    <location>
        <begin position="34"/>
        <end position="57"/>
    </location>
</feature>
<dbReference type="NCBIfam" id="TIGR02227">
    <property type="entry name" value="sigpep_I_bact"/>
    <property type="match status" value="1"/>
</dbReference>
<evidence type="ECO:0000256" key="5">
    <source>
        <dbReference type="ARBA" id="ARBA00022801"/>
    </source>
</evidence>
<dbReference type="SUPFAM" id="SSF51306">
    <property type="entry name" value="LexA/Signal peptidase"/>
    <property type="match status" value="1"/>
</dbReference>
<reference evidence="10 11" key="1">
    <citation type="submission" date="2012-08" db="EMBL/GenBank/DDBJ databases">
        <title>Whole genome shotgun sequence of Austwickia chelonae NBRC 105200.</title>
        <authorList>
            <person name="Yoshida I."/>
            <person name="Hosoyama A."/>
            <person name="Tsuchikane K."/>
            <person name="Katsumata H."/>
            <person name="Ando Y."/>
            <person name="Ohji S."/>
            <person name="Hamada M."/>
            <person name="Tamura T."/>
            <person name="Yamazoe A."/>
            <person name="Yamazaki S."/>
            <person name="Fujita N."/>
        </authorList>
    </citation>
    <scope>NUCLEOTIDE SEQUENCE [LARGE SCALE GENOMIC DNA]</scope>
    <source>
        <strain evidence="10 11">NBRC 105200</strain>
    </source>
</reference>
<dbReference type="OrthoDB" id="9815782at2"/>
<dbReference type="EMBL" id="BAGZ01000001">
    <property type="protein sequence ID" value="GAB76562.1"/>
    <property type="molecule type" value="Genomic_DNA"/>
</dbReference>
<dbReference type="GO" id="GO:0009003">
    <property type="term" value="F:signal peptidase activity"/>
    <property type="evidence" value="ECO:0007669"/>
    <property type="project" value="UniProtKB-EC"/>
</dbReference>
<dbReference type="RefSeq" id="WP_006501312.1">
    <property type="nucleotide sequence ID" value="NZ_BAGZ01000001.1"/>
</dbReference>
<evidence type="ECO:0000313" key="10">
    <source>
        <dbReference type="EMBL" id="GAB76562.1"/>
    </source>
</evidence>
<dbReference type="PANTHER" id="PTHR43390">
    <property type="entry name" value="SIGNAL PEPTIDASE I"/>
    <property type="match status" value="1"/>
</dbReference>
<dbReference type="GO" id="GO:0006465">
    <property type="term" value="P:signal peptide processing"/>
    <property type="evidence" value="ECO:0007669"/>
    <property type="project" value="InterPro"/>
</dbReference>
<accession>K6W439</accession>
<dbReference type="InterPro" id="IPR000223">
    <property type="entry name" value="Pept_S26A_signal_pept_1"/>
</dbReference>
<comment type="catalytic activity">
    <reaction evidence="1 7">
        <text>Cleavage of hydrophobic, N-terminal signal or leader sequences from secreted and periplasmic proteins.</text>
        <dbReference type="EC" id="3.4.21.89"/>
    </reaction>
</comment>
<feature type="domain" description="Peptidase S26" evidence="9">
    <location>
        <begin position="32"/>
        <end position="249"/>
    </location>
</feature>
<keyword evidence="5 7" id="KW-0378">Hydrolase</keyword>
<dbReference type="eggNOG" id="COG0681">
    <property type="taxonomic scope" value="Bacteria"/>
</dbReference>
<evidence type="ECO:0000256" key="2">
    <source>
        <dbReference type="ARBA" id="ARBA00004401"/>
    </source>
</evidence>
<dbReference type="CDD" id="cd06530">
    <property type="entry name" value="S26_SPase_I"/>
    <property type="match status" value="1"/>
</dbReference>
<feature type="active site" evidence="6">
    <location>
        <position position="136"/>
    </location>
</feature>
<dbReference type="GO" id="GO:0004252">
    <property type="term" value="F:serine-type endopeptidase activity"/>
    <property type="evidence" value="ECO:0007669"/>
    <property type="project" value="InterPro"/>
</dbReference>
<evidence type="ECO:0000259" key="9">
    <source>
        <dbReference type="Pfam" id="PF10502"/>
    </source>
</evidence>
<comment type="similarity">
    <text evidence="3 7">Belongs to the peptidase S26 family.</text>
</comment>
<feature type="active site" evidence="6">
    <location>
        <position position="62"/>
    </location>
</feature>
<keyword evidence="7" id="KW-0812">Transmembrane</keyword>
<name>K6W439_9MICO</name>
<evidence type="ECO:0000256" key="4">
    <source>
        <dbReference type="ARBA" id="ARBA00013208"/>
    </source>
</evidence>
<dbReference type="AlphaFoldDB" id="K6W439"/>
<evidence type="ECO:0000256" key="7">
    <source>
        <dbReference type="RuleBase" id="RU362042"/>
    </source>
</evidence>
<dbReference type="GO" id="GO:0005886">
    <property type="term" value="C:plasma membrane"/>
    <property type="evidence" value="ECO:0007669"/>
    <property type="project" value="UniProtKB-SubCell"/>
</dbReference>
<feature type="region of interest" description="Disordered" evidence="8">
    <location>
        <begin position="255"/>
        <end position="274"/>
    </location>
</feature>
<dbReference type="MEROPS" id="S26.025"/>
<keyword evidence="7" id="KW-0645">Protease</keyword>
<feature type="region of interest" description="Disordered" evidence="8">
    <location>
        <begin position="198"/>
        <end position="230"/>
    </location>
</feature>
<dbReference type="STRING" id="100225.SAMN05421595_1691"/>
<dbReference type="PROSITE" id="PS00761">
    <property type="entry name" value="SPASE_I_3"/>
    <property type="match status" value="1"/>
</dbReference>
<dbReference type="InterPro" id="IPR019758">
    <property type="entry name" value="Pept_S26A_signal_pept_1_CS"/>
</dbReference>
<dbReference type="Gene3D" id="2.10.109.10">
    <property type="entry name" value="Umud Fragment, subunit A"/>
    <property type="match status" value="1"/>
</dbReference>
<sequence>MREQAGGVSNSGDEKDGEVPRTIAGRILALLREVFIVVVLAVVISSLIKTFLVQPFWIPSDSMNDTLIRDDRVVVSKLAPGPFSLARGDVVVFEDPGQWLSGMPTLPRKEGPSQTVKDALAWVGILPSQEDNHLIKRVVGLPGDRVKCCSANGKLEINGVEIDEPYLFPGDKASEIPFDITVPEGKIWVLGDHRSNSRDSRYNDIEPGTSGAPGLPRTAPSGGQAKNHTGLYGSVPMDKVVGRAFAVVWPLGRVTGLGADPQTFAKVPEPKGKK</sequence>
<dbReference type="EC" id="3.4.21.89" evidence="4 7"/>
<evidence type="ECO:0000256" key="8">
    <source>
        <dbReference type="SAM" id="MobiDB-lite"/>
    </source>
</evidence>
<dbReference type="InterPro" id="IPR019533">
    <property type="entry name" value="Peptidase_S26"/>
</dbReference>
<dbReference type="Proteomes" id="UP000008495">
    <property type="component" value="Unassembled WGS sequence"/>
</dbReference>
<dbReference type="Pfam" id="PF10502">
    <property type="entry name" value="Peptidase_S26"/>
    <property type="match status" value="1"/>
</dbReference>
<evidence type="ECO:0000313" key="11">
    <source>
        <dbReference type="Proteomes" id="UP000008495"/>
    </source>
</evidence>
<evidence type="ECO:0000256" key="1">
    <source>
        <dbReference type="ARBA" id="ARBA00000677"/>
    </source>
</evidence>
<keyword evidence="7" id="KW-1133">Transmembrane helix</keyword>
<protein>
    <recommendedName>
        <fullName evidence="4 7">Signal peptidase I</fullName>
        <ecNumber evidence="4 7">3.4.21.89</ecNumber>
    </recommendedName>
</protein>
<gene>
    <name evidence="10" type="ORF">AUCHE_01_01240</name>
</gene>